<reference evidence="1" key="1">
    <citation type="submission" date="2011-10" db="EMBL/GenBank/DDBJ databases">
        <title>Provirophages and transpovirons: unique mobilome of giant viruses.</title>
        <authorList>
            <person name="Desnues C."/>
            <person name="LaScola B."/>
            <person name="Yutin N."/>
            <person name="Fournous G."/>
            <person name="Koonin E."/>
            <person name="Raoult D."/>
        </authorList>
    </citation>
    <scope>NUCLEOTIDE SEQUENCE</scope>
    <source>
        <strain evidence="1">Mv13-c7</strain>
    </source>
</reference>
<name>H2EBG0_9VIRU</name>
<evidence type="ECO:0000313" key="1">
    <source>
        <dbReference type="EMBL" id="AEX61733.1"/>
    </source>
</evidence>
<accession>H2EBG0</accession>
<gene>
    <name evidence="1" type="ORF">c7_L670</name>
</gene>
<dbReference type="EMBL" id="JN885991">
    <property type="protein sequence ID" value="AEX61733.1"/>
    <property type="molecule type" value="Genomic_DNA"/>
</dbReference>
<sequence>MNNTTLIDNIDIIEIADDIDNYDENIKLQDEIDDTELMDPFIGKKILIWINQLILFI</sequence>
<organism evidence="1">
    <name type="scientific">Megavirus courdo7</name>
    <dbReference type="NCBI Taxonomy" id="1128135"/>
    <lineage>
        <taxon>Viruses</taxon>
        <taxon>Varidnaviria</taxon>
        <taxon>Bamfordvirae</taxon>
        <taxon>Nucleocytoviricota</taxon>
        <taxon>Megaviricetes</taxon>
        <taxon>Imitervirales</taxon>
        <taxon>Mimiviridae</taxon>
        <taxon>Megamimivirinae</taxon>
        <taxon>Megavirus</taxon>
    </lineage>
</organism>
<protein>
    <submittedName>
        <fullName evidence="1">Uncharacterized protein</fullName>
    </submittedName>
</protein>
<proteinExistence type="predicted"/>